<dbReference type="EMBL" id="MU253844">
    <property type="protein sequence ID" value="KAG9245488.1"/>
    <property type="molecule type" value="Genomic_DNA"/>
</dbReference>
<dbReference type="InterPro" id="IPR036866">
    <property type="entry name" value="RibonucZ/Hydroxyglut_hydro"/>
</dbReference>
<keyword evidence="2" id="KW-1185">Reference proteome</keyword>
<gene>
    <name evidence="1" type="ORF">BJ878DRAFT_533864</name>
</gene>
<dbReference type="PANTHER" id="PTHR36142">
    <property type="entry name" value="METALLO-HYDROLASE/OXIDOREDUCTASE SUPERFAMILY PROTEIN"/>
    <property type="match status" value="1"/>
</dbReference>
<dbReference type="OrthoDB" id="9971601at2759"/>
<evidence type="ECO:0000313" key="2">
    <source>
        <dbReference type="Proteomes" id="UP000887226"/>
    </source>
</evidence>
<dbReference type="Proteomes" id="UP000887226">
    <property type="component" value="Unassembled WGS sequence"/>
</dbReference>
<accession>A0A9P8CFS7</accession>
<reference evidence="1" key="1">
    <citation type="journal article" date="2021" name="IMA Fungus">
        <title>Genomic characterization of three marine fungi, including Emericellopsis atlantica sp. nov. with signatures of a generalist lifestyle and marine biomass degradation.</title>
        <authorList>
            <person name="Hagestad O.C."/>
            <person name="Hou L."/>
            <person name="Andersen J.H."/>
            <person name="Hansen E.H."/>
            <person name="Altermark B."/>
            <person name="Li C."/>
            <person name="Kuhnert E."/>
            <person name="Cox R.J."/>
            <person name="Crous P.W."/>
            <person name="Spatafora J.W."/>
            <person name="Lail K."/>
            <person name="Amirebrahimi M."/>
            <person name="Lipzen A."/>
            <person name="Pangilinan J."/>
            <person name="Andreopoulos W."/>
            <person name="Hayes R.D."/>
            <person name="Ng V."/>
            <person name="Grigoriev I.V."/>
            <person name="Jackson S.A."/>
            <person name="Sutton T.D.S."/>
            <person name="Dobson A.D.W."/>
            <person name="Rama T."/>
        </authorList>
    </citation>
    <scope>NUCLEOTIDE SEQUENCE</scope>
    <source>
        <strain evidence="1">TRa3180A</strain>
    </source>
</reference>
<protein>
    <submittedName>
        <fullName evidence="1">Uncharacterized protein</fullName>
    </submittedName>
</protein>
<dbReference type="Gene3D" id="3.60.15.10">
    <property type="entry name" value="Ribonuclease Z/Hydroxyacylglutathione hydrolase-like"/>
    <property type="match status" value="1"/>
</dbReference>
<comment type="caution">
    <text evidence="1">The sequence shown here is derived from an EMBL/GenBank/DDBJ whole genome shotgun (WGS) entry which is preliminary data.</text>
</comment>
<dbReference type="AlphaFoldDB" id="A0A9P8CFS7"/>
<evidence type="ECO:0000313" key="1">
    <source>
        <dbReference type="EMBL" id="KAG9245488.1"/>
    </source>
</evidence>
<proteinExistence type="predicted"/>
<sequence>MADYTPDEQLYETLRASIAESFATRRPLLTHLNADTTWLLSLPYPSTSPSSNGRAYYHILLDPWLRGGQSDSSSVQTIAEVDEVIQRVEEAAHGYNIMCNVHVDHVDVGRDSQAGKCVDLVSISHEFTDHMHKDTLLEISPRVPLMATTKAASMIKSWRHFDSVQEISPFSGDWRQSSRLPLPEWLGISRVAYPGKDLLYYHSAIVFIFAGLTMYSSPEAVIYAPHGVSPSDVQPLADASPKVDTLALLHGLHDIKLVAKAQLNLDAYNGLKIQRKLKSKYWVGTHDEVKLGSGIVSWFLDRKVITVREALQREGEENGGDAELAALAEVNFKNISNGECLILE</sequence>
<name>A0A9P8CFS7_9HELO</name>
<dbReference type="PANTHER" id="PTHR36142:SF2">
    <property type="entry name" value="METALLO-HYDROLASE_OXIDOREDUCTASE SUPERFAMILY PROTEIN"/>
    <property type="match status" value="1"/>
</dbReference>
<organism evidence="1 2">
    <name type="scientific">Calycina marina</name>
    <dbReference type="NCBI Taxonomy" id="1763456"/>
    <lineage>
        <taxon>Eukaryota</taxon>
        <taxon>Fungi</taxon>
        <taxon>Dikarya</taxon>
        <taxon>Ascomycota</taxon>
        <taxon>Pezizomycotina</taxon>
        <taxon>Leotiomycetes</taxon>
        <taxon>Helotiales</taxon>
        <taxon>Pezizellaceae</taxon>
        <taxon>Calycina</taxon>
    </lineage>
</organism>